<dbReference type="EMBL" id="SNWH01000002">
    <property type="protein sequence ID" value="TDO15287.1"/>
    <property type="molecule type" value="Genomic_DNA"/>
</dbReference>
<dbReference type="PROSITE" id="PS00018">
    <property type="entry name" value="EF_HAND_1"/>
    <property type="match status" value="1"/>
</dbReference>
<feature type="compositionally biased region" description="Basic and acidic residues" evidence="1">
    <location>
        <begin position="27"/>
        <end position="38"/>
    </location>
</feature>
<evidence type="ECO:0000256" key="1">
    <source>
        <dbReference type="SAM" id="MobiDB-lite"/>
    </source>
</evidence>
<proteinExistence type="predicted"/>
<organism evidence="2 3">
    <name type="scientific">Halomonas ventosae</name>
    <dbReference type="NCBI Taxonomy" id="229007"/>
    <lineage>
        <taxon>Bacteria</taxon>
        <taxon>Pseudomonadati</taxon>
        <taxon>Pseudomonadota</taxon>
        <taxon>Gammaproteobacteria</taxon>
        <taxon>Oceanospirillales</taxon>
        <taxon>Halomonadaceae</taxon>
        <taxon>Halomonas</taxon>
    </lineage>
</organism>
<name>A0A4R6I2C0_9GAMM</name>
<gene>
    <name evidence="2" type="ORF">DFO68_102119</name>
</gene>
<dbReference type="InterPro" id="IPR018247">
    <property type="entry name" value="EF_Hand_1_Ca_BS"/>
</dbReference>
<keyword evidence="3" id="KW-1185">Reference proteome</keyword>
<feature type="compositionally biased region" description="Polar residues" evidence="1">
    <location>
        <begin position="63"/>
        <end position="72"/>
    </location>
</feature>
<dbReference type="Proteomes" id="UP000295150">
    <property type="component" value="Unassembled WGS sequence"/>
</dbReference>
<dbReference type="AlphaFoldDB" id="A0A4R6I2C0"/>
<reference evidence="2 3" key="1">
    <citation type="submission" date="2019-03" db="EMBL/GenBank/DDBJ databases">
        <title>Freshwater and sediment microbial communities from various areas in North America, analyzing microbe dynamics in response to fracking.</title>
        <authorList>
            <person name="Lamendella R."/>
        </authorList>
    </citation>
    <scope>NUCLEOTIDE SEQUENCE [LARGE SCALE GENOMIC DNA]</scope>
    <source>
        <strain evidence="2 3">1_TX</strain>
    </source>
</reference>
<accession>A0A4R6I2C0</accession>
<protein>
    <submittedName>
        <fullName evidence="2">Uncharacterized protein</fullName>
    </submittedName>
</protein>
<evidence type="ECO:0000313" key="2">
    <source>
        <dbReference type="EMBL" id="TDO15287.1"/>
    </source>
</evidence>
<feature type="compositionally biased region" description="Low complexity" evidence="1">
    <location>
        <begin position="43"/>
        <end position="57"/>
    </location>
</feature>
<feature type="region of interest" description="Disordered" evidence="1">
    <location>
        <begin position="1"/>
        <end position="72"/>
    </location>
</feature>
<sequence>MWLDRDGDGAVSQAEFTGPSGGPGVGMERDTDNRRRYDDDDGAAAGPARAGTTAPPDNGLFTPGSTPKVNTQ</sequence>
<dbReference type="RefSeq" id="WP_133481710.1">
    <property type="nucleotide sequence ID" value="NZ_SNWH01000002.1"/>
</dbReference>
<evidence type="ECO:0000313" key="3">
    <source>
        <dbReference type="Proteomes" id="UP000295150"/>
    </source>
</evidence>
<comment type="caution">
    <text evidence="2">The sequence shown here is derived from an EMBL/GenBank/DDBJ whole genome shotgun (WGS) entry which is preliminary data.</text>
</comment>